<evidence type="ECO:0000259" key="2">
    <source>
        <dbReference type="Pfam" id="PF20183"/>
    </source>
</evidence>
<evidence type="ECO:0000256" key="1">
    <source>
        <dbReference type="SAM" id="MobiDB-lite"/>
    </source>
</evidence>
<dbReference type="Proteomes" id="UP000799438">
    <property type="component" value="Unassembled WGS sequence"/>
</dbReference>
<protein>
    <recommendedName>
        <fullName evidence="2">DUF6546 domain-containing protein</fullName>
    </recommendedName>
</protein>
<accession>A0A6A6AW48</accession>
<dbReference type="AlphaFoldDB" id="A0A6A6AW48"/>
<reference evidence="3" key="1">
    <citation type="journal article" date="2020" name="Stud. Mycol.">
        <title>101 Dothideomycetes genomes: a test case for predicting lifestyles and emergence of pathogens.</title>
        <authorList>
            <person name="Haridas S."/>
            <person name="Albert R."/>
            <person name="Binder M."/>
            <person name="Bloem J."/>
            <person name="Labutti K."/>
            <person name="Salamov A."/>
            <person name="Andreopoulos B."/>
            <person name="Baker S."/>
            <person name="Barry K."/>
            <person name="Bills G."/>
            <person name="Bluhm B."/>
            <person name="Cannon C."/>
            <person name="Castanera R."/>
            <person name="Culley D."/>
            <person name="Daum C."/>
            <person name="Ezra D."/>
            <person name="Gonzalez J."/>
            <person name="Henrissat B."/>
            <person name="Kuo A."/>
            <person name="Liang C."/>
            <person name="Lipzen A."/>
            <person name="Lutzoni F."/>
            <person name="Magnuson J."/>
            <person name="Mondo S."/>
            <person name="Nolan M."/>
            <person name="Ohm R."/>
            <person name="Pangilinan J."/>
            <person name="Park H.-J."/>
            <person name="Ramirez L."/>
            <person name="Alfaro M."/>
            <person name="Sun H."/>
            <person name="Tritt A."/>
            <person name="Yoshinaga Y."/>
            <person name="Zwiers L.-H."/>
            <person name="Turgeon B."/>
            <person name="Goodwin S."/>
            <person name="Spatafora J."/>
            <person name="Crous P."/>
            <person name="Grigoriev I."/>
        </authorList>
    </citation>
    <scope>NUCLEOTIDE SEQUENCE</scope>
    <source>
        <strain evidence="3">CBS 121167</strain>
    </source>
</reference>
<dbReference type="EMBL" id="ML995543">
    <property type="protein sequence ID" value="KAF2135930.1"/>
    <property type="molecule type" value="Genomic_DNA"/>
</dbReference>
<dbReference type="Pfam" id="PF20183">
    <property type="entry name" value="DUF6546"/>
    <property type="match status" value="1"/>
</dbReference>
<dbReference type="GeneID" id="54296962"/>
<proteinExistence type="predicted"/>
<name>A0A6A6AW48_9PEZI</name>
<sequence>MRLRSGLEVAHTATSSAQHRESRKRPHGPNFTGPQIFKKPKVDRRGSRPKISWGDLPAELRLLILEEVGKLEHQKHELASYATVSREWQYFFERKNFEYLAISQHDVSKFGKIVQKQRRSLVRWIWLRLRIPRYNCERCDKPESLEEIQRNNAMFIKAIRGLFGILSTWESKGPYAASEKGVTLELSAHSESDGKHYFLGIDSRIHDNGRSGKTLSFKKPPHSQTHGWIKGQRVKEPPEGAVDRIFGPICGLFLAVYHGELLPILPKVKVIQSLVIRRQFYRAFSITDALNLIIQCLTQLESFTYEPWSEMSRTIRDENGDLELQNNIDILDILNHAESLRRVTIWQDCNYERLHWIWHDSEVWPDSSTLSEYFIRSSQRLDGLHLSNYIDAMYLFAPFRPGICPSEKKGIYWKNLKYLSLTSSTLNPRTYHLVNWAAAGAAQVMPQLQVMEIRTHTRTEACILRYERRAYRPRVQFMSTWNGFLSTGEKKVGNRSTSVWQHSWA</sequence>
<feature type="domain" description="DUF6546" evidence="2">
    <location>
        <begin position="338"/>
        <end position="482"/>
    </location>
</feature>
<dbReference type="RefSeq" id="XP_033391648.1">
    <property type="nucleotide sequence ID" value="XM_033539466.1"/>
</dbReference>
<dbReference type="InterPro" id="IPR046676">
    <property type="entry name" value="DUF6546"/>
</dbReference>
<gene>
    <name evidence="3" type="ORF">K452DRAFT_280763</name>
</gene>
<feature type="region of interest" description="Disordered" evidence="1">
    <location>
        <begin position="1"/>
        <end position="50"/>
    </location>
</feature>
<organism evidence="3 4">
    <name type="scientific">Aplosporella prunicola CBS 121167</name>
    <dbReference type="NCBI Taxonomy" id="1176127"/>
    <lineage>
        <taxon>Eukaryota</taxon>
        <taxon>Fungi</taxon>
        <taxon>Dikarya</taxon>
        <taxon>Ascomycota</taxon>
        <taxon>Pezizomycotina</taxon>
        <taxon>Dothideomycetes</taxon>
        <taxon>Dothideomycetes incertae sedis</taxon>
        <taxon>Botryosphaeriales</taxon>
        <taxon>Aplosporellaceae</taxon>
        <taxon>Aplosporella</taxon>
    </lineage>
</organism>
<evidence type="ECO:0000313" key="4">
    <source>
        <dbReference type="Proteomes" id="UP000799438"/>
    </source>
</evidence>
<dbReference type="OrthoDB" id="4802432at2759"/>
<keyword evidence="4" id="KW-1185">Reference proteome</keyword>
<evidence type="ECO:0000313" key="3">
    <source>
        <dbReference type="EMBL" id="KAF2135930.1"/>
    </source>
</evidence>